<keyword evidence="3" id="KW-0812">Transmembrane</keyword>
<dbReference type="PANTHER" id="PTHR10185">
    <property type="entry name" value="PHOSPHOLIPASE D - RELATED"/>
    <property type="match status" value="1"/>
</dbReference>
<feature type="region of interest" description="Disordered" evidence="2">
    <location>
        <begin position="1"/>
        <end position="29"/>
    </location>
</feature>
<dbReference type="PANTHER" id="PTHR10185:SF17">
    <property type="entry name" value="GM01519P-RELATED"/>
    <property type="match status" value="1"/>
</dbReference>
<reference evidence="5 6" key="1">
    <citation type="submission" date="2020-11" db="EMBL/GenBank/DDBJ databases">
        <authorList>
            <person name="Wallbank WR R."/>
            <person name="Pardo Diaz C."/>
            <person name="Kozak K."/>
            <person name="Martin S."/>
            <person name="Jiggins C."/>
            <person name="Moest M."/>
            <person name="Warren A I."/>
            <person name="Generalovic N T."/>
            <person name="Byers J.R.P. K."/>
            <person name="Montejo-Kovacevich G."/>
            <person name="Yen C E."/>
        </authorList>
    </citation>
    <scope>NUCLEOTIDE SEQUENCE [LARGE SCALE GENOMIC DNA]</scope>
</reference>
<dbReference type="GO" id="GO:0003824">
    <property type="term" value="F:catalytic activity"/>
    <property type="evidence" value="ECO:0007669"/>
    <property type="project" value="InterPro"/>
</dbReference>
<protein>
    <recommendedName>
        <fullName evidence="4">PLD phosphodiesterase domain-containing protein</fullName>
    </recommendedName>
</protein>
<evidence type="ECO:0000313" key="5">
    <source>
        <dbReference type="EMBL" id="CAD7091365.1"/>
    </source>
</evidence>
<dbReference type="EMBL" id="LR899013">
    <property type="protein sequence ID" value="CAD7091365.1"/>
    <property type="molecule type" value="Genomic_DNA"/>
</dbReference>
<sequence length="479" mass="54701">MKVKLKSNKEKDSVDESKPTVLESGTQGAEDDFDFDQMQMLRTENGNKWNHGTWCKPSCIPITVILTLIVLVVLLPLLEHTNDKLLHTKANGSLYVCTDVCRMQLVESIPEGLDYPDGSPKFPSTYEAWKTLIGLANKSIDIGSFYWTLRGSDVYNHSSAWQGEKIFQQILNSGTQRKLRIRIAQNAPTQQQPNLDTEYLIKRKAAEVSANMDWRSLTQVKELGVLATNCTCLAKDIMKIFTVYWTMGKNNSHIPAHWPDELSTKINIVTPLRVRVNGEYDFKIFLSSSPPPMSPRGRTQDEEAIVKTILRAEKFVHISVMDYFPLMIYSPKLQYWPLIDDALRKAAIEHKVSIKLLISWWNHSRPAEDHFLHSLQSLSGSYKGVDIQVRRFIVPSTEDQAKIPFGRVNHNKYMVTDNTAYIGTSNWSGDYFVNTAGIGFVLEDPEYERNGTEETIRTQLASIFERDWNSRYAVDLKDP</sequence>
<dbReference type="OrthoDB" id="1923775at2759"/>
<dbReference type="InterPro" id="IPR050874">
    <property type="entry name" value="Diverse_PLD-related"/>
</dbReference>
<gene>
    <name evidence="5" type="ORF">HERILL_LOCUS13782</name>
</gene>
<accession>A0A7R8V374</accession>
<comment type="similarity">
    <text evidence="1">Belongs to the phospholipase D family.</text>
</comment>
<feature type="compositionally biased region" description="Basic and acidic residues" evidence="2">
    <location>
        <begin position="7"/>
        <end position="18"/>
    </location>
</feature>
<proteinExistence type="inferred from homology"/>
<evidence type="ECO:0000256" key="2">
    <source>
        <dbReference type="SAM" id="MobiDB-lite"/>
    </source>
</evidence>
<dbReference type="Gene3D" id="3.30.870.10">
    <property type="entry name" value="Endonuclease Chain A"/>
    <property type="match status" value="1"/>
</dbReference>
<evidence type="ECO:0000256" key="1">
    <source>
        <dbReference type="ARBA" id="ARBA00008664"/>
    </source>
</evidence>
<dbReference type="FunCoup" id="A0A7R8V374">
    <property type="interactions" value="251"/>
</dbReference>
<feature type="transmembrane region" description="Helical" evidence="3">
    <location>
        <begin position="58"/>
        <end position="78"/>
    </location>
</feature>
<name>A0A7R8V374_HERIL</name>
<dbReference type="SUPFAM" id="SSF56024">
    <property type="entry name" value="Phospholipase D/nuclease"/>
    <property type="match status" value="2"/>
</dbReference>
<dbReference type="PROSITE" id="PS50035">
    <property type="entry name" value="PLD"/>
    <property type="match status" value="1"/>
</dbReference>
<dbReference type="InterPro" id="IPR032803">
    <property type="entry name" value="PLDc_3"/>
</dbReference>
<evidence type="ECO:0000256" key="3">
    <source>
        <dbReference type="SAM" id="Phobius"/>
    </source>
</evidence>
<dbReference type="CDD" id="cd09106">
    <property type="entry name" value="PLDc_vPLD3_4_5_like_1"/>
    <property type="match status" value="1"/>
</dbReference>
<evidence type="ECO:0000313" key="6">
    <source>
        <dbReference type="Proteomes" id="UP000594454"/>
    </source>
</evidence>
<keyword evidence="6" id="KW-1185">Reference proteome</keyword>
<dbReference type="InParanoid" id="A0A7R8V374"/>
<dbReference type="SMART" id="SM00155">
    <property type="entry name" value="PLDc"/>
    <property type="match status" value="1"/>
</dbReference>
<feature type="domain" description="PLD phosphodiesterase" evidence="4">
    <location>
        <begin position="405"/>
        <end position="431"/>
    </location>
</feature>
<dbReference type="AlphaFoldDB" id="A0A7R8V374"/>
<dbReference type="Proteomes" id="UP000594454">
    <property type="component" value="Chromosome 5"/>
</dbReference>
<keyword evidence="3" id="KW-1133">Transmembrane helix</keyword>
<dbReference type="CDD" id="cd09107">
    <property type="entry name" value="PLDc_vPLD3_4_5_like_2"/>
    <property type="match status" value="1"/>
</dbReference>
<evidence type="ECO:0000259" key="4">
    <source>
        <dbReference type="PROSITE" id="PS50035"/>
    </source>
</evidence>
<keyword evidence="3" id="KW-0472">Membrane</keyword>
<dbReference type="Pfam" id="PF13918">
    <property type="entry name" value="PLDc_3"/>
    <property type="match status" value="1"/>
</dbReference>
<organism evidence="5 6">
    <name type="scientific">Hermetia illucens</name>
    <name type="common">Black soldier fly</name>
    <dbReference type="NCBI Taxonomy" id="343691"/>
    <lineage>
        <taxon>Eukaryota</taxon>
        <taxon>Metazoa</taxon>
        <taxon>Ecdysozoa</taxon>
        <taxon>Arthropoda</taxon>
        <taxon>Hexapoda</taxon>
        <taxon>Insecta</taxon>
        <taxon>Pterygota</taxon>
        <taxon>Neoptera</taxon>
        <taxon>Endopterygota</taxon>
        <taxon>Diptera</taxon>
        <taxon>Brachycera</taxon>
        <taxon>Stratiomyomorpha</taxon>
        <taxon>Stratiomyidae</taxon>
        <taxon>Hermetiinae</taxon>
        <taxon>Hermetia</taxon>
    </lineage>
</organism>
<dbReference type="InterPro" id="IPR001736">
    <property type="entry name" value="PLipase_D/transphosphatidylase"/>
</dbReference>
<dbReference type="Pfam" id="PF00614">
    <property type="entry name" value="PLDc"/>
    <property type="match status" value="1"/>
</dbReference>